<evidence type="ECO:0000313" key="2">
    <source>
        <dbReference type="Proteomes" id="UP000268891"/>
    </source>
</evidence>
<protein>
    <submittedName>
        <fullName evidence="1">Uncharacterized protein</fullName>
    </submittedName>
</protein>
<evidence type="ECO:0000313" key="1">
    <source>
        <dbReference type="EMBL" id="RRR48562.1"/>
    </source>
</evidence>
<reference evidence="1" key="1">
    <citation type="submission" date="2018-11" db="EMBL/GenBank/DDBJ databases">
        <authorList>
            <person name="Sattar A."/>
            <person name="Zunita Z."/>
            <person name="Jalila A."/>
            <person name="Saleha A.A."/>
        </authorList>
    </citation>
    <scope>NUCLEOTIDE SEQUENCE</scope>
    <source>
        <strain evidence="1">F12-74</strain>
    </source>
</reference>
<sequence>MGAVVVAGASDGVGVASAGLRVVGGPDDVGVMVVEVVSGSANAPGTIATAAQPTAIDATSAALPRI</sequence>
<proteinExistence type="predicted"/>
<accession>A0ACD2ETG2</accession>
<dbReference type="EMBL" id="RRZR01000001">
    <property type="protein sequence ID" value="RRR48562.1"/>
    <property type="molecule type" value="Genomic_DNA"/>
</dbReference>
<dbReference type="Proteomes" id="UP000268891">
    <property type="component" value="Unassembled WGS sequence"/>
</dbReference>
<gene>
    <name evidence="1" type="ORF">EHH44_00530</name>
</gene>
<comment type="caution">
    <text evidence="1">The sequence shown here is derived from an EMBL/GenBank/DDBJ whole genome shotgun (WGS) entry which is preliminary data.</text>
</comment>
<keyword evidence="2" id="KW-1185">Reference proteome</keyword>
<name>A0ACD2ETG2_9MYCO</name>
<organism evidence="1 2">
    <name type="scientific">Mycolicibacter terrae</name>
    <dbReference type="NCBI Taxonomy" id="1788"/>
    <lineage>
        <taxon>Bacteria</taxon>
        <taxon>Bacillati</taxon>
        <taxon>Actinomycetota</taxon>
        <taxon>Actinomycetes</taxon>
        <taxon>Mycobacteriales</taxon>
        <taxon>Mycobacteriaceae</taxon>
        <taxon>Mycolicibacter</taxon>
    </lineage>
</organism>